<feature type="domain" description="NADP-dependent oxidoreductase" evidence="2">
    <location>
        <begin position="19"/>
        <end position="224"/>
    </location>
</feature>
<accession>A0A1H4IEA6</accession>
<evidence type="ECO:0000313" key="4">
    <source>
        <dbReference type="Proteomes" id="UP000198609"/>
    </source>
</evidence>
<dbReference type="GO" id="GO:0005737">
    <property type="term" value="C:cytoplasm"/>
    <property type="evidence" value="ECO:0007669"/>
    <property type="project" value="TreeGrafter"/>
</dbReference>
<dbReference type="InterPro" id="IPR036812">
    <property type="entry name" value="NAD(P)_OxRdtase_dom_sf"/>
</dbReference>
<dbReference type="InterPro" id="IPR023210">
    <property type="entry name" value="NADP_OxRdtase_dom"/>
</dbReference>
<keyword evidence="1" id="KW-0560">Oxidoreductase</keyword>
<dbReference type="Proteomes" id="UP000198609">
    <property type="component" value="Unassembled WGS sequence"/>
</dbReference>
<protein>
    <submittedName>
        <fullName evidence="3">Predicted oxidoreductase</fullName>
    </submittedName>
</protein>
<name>A0A1H4IEA6_STRMJ</name>
<dbReference type="PANTHER" id="PTHR43625">
    <property type="entry name" value="AFLATOXIN B1 ALDEHYDE REDUCTASE"/>
    <property type="match status" value="1"/>
</dbReference>
<gene>
    <name evidence="3" type="ORF">SAMN04490356_0467</name>
</gene>
<dbReference type="PANTHER" id="PTHR43625:SF40">
    <property type="entry name" value="ALDO-KETO REDUCTASE YAKC [NADP(+)]"/>
    <property type="match status" value="1"/>
</dbReference>
<dbReference type="RefSeq" id="WP_093459905.1">
    <property type="nucleotide sequence ID" value="NZ_FNST01000001.1"/>
</dbReference>
<dbReference type="CDD" id="cd19088">
    <property type="entry name" value="AKR_AKR13B1"/>
    <property type="match status" value="1"/>
</dbReference>
<dbReference type="Pfam" id="PF00248">
    <property type="entry name" value="Aldo_ket_red"/>
    <property type="match status" value="1"/>
</dbReference>
<dbReference type="EMBL" id="FNST01000001">
    <property type="protein sequence ID" value="SEB31592.1"/>
    <property type="molecule type" value="Genomic_DNA"/>
</dbReference>
<dbReference type="InterPro" id="IPR050791">
    <property type="entry name" value="Aldo-Keto_reductase"/>
</dbReference>
<dbReference type="Gene3D" id="3.20.20.100">
    <property type="entry name" value="NADP-dependent oxidoreductase domain"/>
    <property type="match status" value="1"/>
</dbReference>
<evidence type="ECO:0000259" key="2">
    <source>
        <dbReference type="Pfam" id="PF00248"/>
    </source>
</evidence>
<proteinExistence type="predicted"/>
<sequence>MTITPPAGTITLAGKTVSRLGFGTMRLTGPGIWGDPADRATAFSVLRQAVHTYGITHIDTADAYGPHTVEHLIHDALHPYPEHVLIATKVGLARPAPDTWVPHGHPVYLRACVEASLRRLGMDRLELCYLHRIDPEVPVADQIGTLQALKDEGKIGHIGLSKVTPEQIRTVTDDITVAAVQNVLNMSGDRHDPALEFCRDLSIPYVPYRPLDAGTLARQGHTDAALNWLLHLGNHVAPIPSTSSPEHLRQLVTVVTGARL</sequence>
<dbReference type="AlphaFoldDB" id="A0A1H4IEA6"/>
<keyword evidence="4" id="KW-1185">Reference proteome</keyword>
<dbReference type="GO" id="GO:0016491">
    <property type="term" value="F:oxidoreductase activity"/>
    <property type="evidence" value="ECO:0007669"/>
    <property type="project" value="UniProtKB-KW"/>
</dbReference>
<dbReference type="SUPFAM" id="SSF51430">
    <property type="entry name" value="NAD(P)-linked oxidoreductase"/>
    <property type="match status" value="1"/>
</dbReference>
<organism evidence="3 4">
    <name type="scientific">Streptomyces melanosporofaciens</name>
    <dbReference type="NCBI Taxonomy" id="67327"/>
    <lineage>
        <taxon>Bacteria</taxon>
        <taxon>Bacillati</taxon>
        <taxon>Actinomycetota</taxon>
        <taxon>Actinomycetes</taxon>
        <taxon>Kitasatosporales</taxon>
        <taxon>Streptomycetaceae</taxon>
        <taxon>Streptomyces</taxon>
        <taxon>Streptomyces violaceusniger group</taxon>
    </lineage>
</organism>
<evidence type="ECO:0000313" key="3">
    <source>
        <dbReference type="EMBL" id="SEB31592.1"/>
    </source>
</evidence>
<evidence type="ECO:0000256" key="1">
    <source>
        <dbReference type="ARBA" id="ARBA00023002"/>
    </source>
</evidence>
<reference evidence="4" key="1">
    <citation type="submission" date="2016-10" db="EMBL/GenBank/DDBJ databases">
        <authorList>
            <person name="Varghese N."/>
            <person name="Submissions S."/>
        </authorList>
    </citation>
    <scope>NUCLEOTIDE SEQUENCE [LARGE SCALE GENOMIC DNA]</scope>
    <source>
        <strain evidence="4">DSM 40318</strain>
    </source>
</reference>